<gene>
    <name evidence="2" type="ORF">SCHPADRAFT_889676</name>
</gene>
<organism evidence="2 3">
    <name type="scientific">Schizopora paradoxa</name>
    <dbReference type="NCBI Taxonomy" id="27342"/>
    <lineage>
        <taxon>Eukaryota</taxon>
        <taxon>Fungi</taxon>
        <taxon>Dikarya</taxon>
        <taxon>Basidiomycota</taxon>
        <taxon>Agaricomycotina</taxon>
        <taxon>Agaricomycetes</taxon>
        <taxon>Hymenochaetales</taxon>
        <taxon>Schizoporaceae</taxon>
        <taxon>Schizopora</taxon>
    </lineage>
</organism>
<evidence type="ECO:0000313" key="2">
    <source>
        <dbReference type="EMBL" id="KLO13885.1"/>
    </source>
</evidence>
<sequence>MLAIRVPSDVQEREETEVDGPYATRGTSTETGRRGGRSRAAPDMVRRIPNPAGCPRTVLPSPPPLARCHRASSSLLINNINIPTLLLATTIPITNADSNCCRRRREDGRCGGQRMKGRKGKGRDELGRWWTTDDGWDKVRNAFSNLEPERITAVNASSRRLGATSNEHRASPTKAKASKVEWNDIDKHPRRTIHSFDTYGPMAIRWTSSAEEEVYSDSDMLTRIRNLGTHTVWLRDSRVRG</sequence>
<accession>A0A0H2RPH4</accession>
<dbReference type="EMBL" id="KQ085952">
    <property type="protein sequence ID" value="KLO13885.1"/>
    <property type="molecule type" value="Genomic_DNA"/>
</dbReference>
<dbReference type="InParanoid" id="A0A0H2RPH4"/>
<keyword evidence="3" id="KW-1185">Reference proteome</keyword>
<name>A0A0H2RPH4_9AGAM</name>
<evidence type="ECO:0000256" key="1">
    <source>
        <dbReference type="SAM" id="MobiDB-lite"/>
    </source>
</evidence>
<dbReference type="AlphaFoldDB" id="A0A0H2RPH4"/>
<dbReference type="Proteomes" id="UP000053477">
    <property type="component" value="Unassembled WGS sequence"/>
</dbReference>
<evidence type="ECO:0000313" key="3">
    <source>
        <dbReference type="Proteomes" id="UP000053477"/>
    </source>
</evidence>
<protein>
    <submittedName>
        <fullName evidence="2">Uncharacterized protein</fullName>
    </submittedName>
</protein>
<proteinExistence type="predicted"/>
<feature type="region of interest" description="Disordered" evidence="1">
    <location>
        <begin position="1"/>
        <end position="58"/>
    </location>
</feature>
<reference evidence="2 3" key="1">
    <citation type="submission" date="2015-04" db="EMBL/GenBank/DDBJ databases">
        <title>Complete genome sequence of Schizopora paradoxa KUC8140, a cosmopolitan wood degrader in East Asia.</title>
        <authorList>
            <consortium name="DOE Joint Genome Institute"/>
            <person name="Min B."/>
            <person name="Park H."/>
            <person name="Jang Y."/>
            <person name="Kim J.-J."/>
            <person name="Kim K.H."/>
            <person name="Pangilinan J."/>
            <person name="Lipzen A."/>
            <person name="Riley R."/>
            <person name="Grigoriev I.V."/>
            <person name="Spatafora J.W."/>
            <person name="Choi I.-G."/>
        </authorList>
    </citation>
    <scope>NUCLEOTIDE SEQUENCE [LARGE SCALE GENOMIC DNA]</scope>
    <source>
        <strain evidence="2 3">KUC8140</strain>
    </source>
</reference>